<dbReference type="RefSeq" id="WP_114069884.1">
    <property type="nucleotide sequence ID" value="NZ_CP030850.1"/>
</dbReference>
<dbReference type="Gene3D" id="1.10.1130.10">
    <property type="entry name" value="Flavocytochrome C3, Chain A"/>
    <property type="match status" value="1"/>
</dbReference>
<accession>A0A344TR52</accession>
<dbReference type="SUPFAM" id="SSF48695">
    <property type="entry name" value="Multiheme cytochromes"/>
    <property type="match status" value="1"/>
</dbReference>
<dbReference type="Pfam" id="PF13435">
    <property type="entry name" value="Cytochrome_C554"/>
    <property type="match status" value="1"/>
</dbReference>
<dbReference type="Proteomes" id="UP000251993">
    <property type="component" value="Chromosome"/>
</dbReference>
<evidence type="ECO:0000313" key="2">
    <source>
        <dbReference type="EMBL" id="AXE21123.1"/>
    </source>
</evidence>
<proteinExistence type="predicted"/>
<dbReference type="InterPro" id="IPR036280">
    <property type="entry name" value="Multihaem_cyt_sf"/>
</dbReference>
<feature type="domain" description="Cytochrome c-552/4" evidence="1">
    <location>
        <begin position="57"/>
        <end position="145"/>
    </location>
</feature>
<organism evidence="2 3">
    <name type="scientific">Runella rosea</name>
    <dbReference type="NCBI Taxonomy" id="2259595"/>
    <lineage>
        <taxon>Bacteria</taxon>
        <taxon>Pseudomonadati</taxon>
        <taxon>Bacteroidota</taxon>
        <taxon>Cytophagia</taxon>
        <taxon>Cytophagales</taxon>
        <taxon>Spirosomataceae</taxon>
        <taxon>Runella</taxon>
    </lineage>
</organism>
<dbReference type="InterPro" id="IPR023155">
    <property type="entry name" value="Cyt_c-552/4"/>
</dbReference>
<protein>
    <recommendedName>
        <fullName evidence="1">Cytochrome c-552/4 domain-containing protein</fullName>
    </recommendedName>
</protein>
<gene>
    <name evidence="2" type="ORF">DR864_26995</name>
</gene>
<dbReference type="OrthoDB" id="9814800at2"/>
<reference evidence="2 3" key="1">
    <citation type="submission" date="2018-07" db="EMBL/GenBank/DDBJ databases">
        <title>Genome sequencing of Runella.</title>
        <authorList>
            <person name="Baek M.-G."/>
            <person name="Yi H."/>
        </authorList>
    </citation>
    <scope>NUCLEOTIDE SEQUENCE [LARGE SCALE GENOMIC DNA]</scope>
    <source>
        <strain evidence="2 3">HYN0085</strain>
    </source>
</reference>
<dbReference type="KEGG" id="run:DR864_26995"/>
<sequence>MQKKIVYLSLIVFAGIVAYQVFLKATEKEIHPLTKSWEKAVPHQQIPKGLASLSAEQCGACHVKHYEEWQHSTHSHAWTDLQFQAELKKESSPYLCINCHIPLQNQQEFIVTGLVDGDIYQPVKEKNPHFDKKLQQEGINCASCHVRDNVVIGSTGTTKAPHATRKDPVFLSEKLCISCHNANAVVTSTLVCSFETGDEWKAGPYYGQKNCISCHMEPTKREVVAGFGERLSHLHYFAGSGIPKVKGAKTKGLNGLAFYPSKVEKSYAVNQEIVYHLKLKNEFAGHRVPSGDPERFFGISMELLDENGKTIVQKTDRIGEKWEWYPAAKKLEDNNLNPKEERTFAFAYKPTKKQKLTLAVKVTKNRLDQKSADYNKLDERYPLFITVFDEKYAIEVR</sequence>
<keyword evidence="3" id="KW-1185">Reference proteome</keyword>
<dbReference type="EMBL" id="CP030850">
    <property type="protein sequence ID" value="AXE21123.1"/>
    <property type="molecule type" value="Genomic_DNA"/>
</dbReference>
<evidence type="ECO:0000313" key="3">
    <source>
        <dbReference type="Proteomes" id="UP000251993"/>
    </source>
</evidence>
<name>A0A344TR52_9BACT</name>
<evidence type="ECO:0000259" key="1">
    <source>
        <dbReference type="Pfam" id="PF13435"/>
    </source>
</evidence>
<dbReference type="AlphaFoldDB" id="A0A344TR52"/>